<protein>
    <submittedName>
        <fullName evidence="3">Uncharacterized protein</fullName>
    </submittedName>
</protein>
<dbReference type="EMBL" id="CAJVCH010266457">
    <property type="protein sequence ID" value="CAG7734296.1"/>
    <property type="molecule type" value="Genomic_DNA"/>
</dbReference>
<gene>
    <name evidence="3" type="ORF">AFUS01_LOCUS22694</name>
</gene>
<evidence type="ECO:0000256" key="2">
    <source>
        <dbReference type="ARBA" id="ARBA00022700"/>
    </source>
</evidence>
<evidence type="ECO:0000313" key="3">
    <source>
        <dbReference type="EMBL" id="CAG7734296.1"/>
    </source>
</evidence>
<keyword evidence="4" id="KW-1185">Reference proteome</keyword>
<dbReference type="Proteomes" id="UP000708208">
    <property type="component" value="Unassembled WGS sequence"/>
</dbReference>
<evidence type="ECO:0000313" key="4">
    <source>
        <dbReference type="Proteomes" id="UP000708208"/>
    </source>
</evidence>
<name>A0A8J2KFP5_9HEXA</name>
<accession>A0A8J2KFP5</accession>
<proteinExistence type="inferred from homology"/>
<dbReference type="AlphaFoldDB" id="A0A8J2KFP5"/>
<dbReference type="InterPro" id="IPR026512">
    <property type="entry name" value="RGS7BP/RGS9BP"/>
</dbReference>
<organism evidence="3 4">
    <name type="scientific">Allacma fusca</name>
    <dbReference type="NCBI Taxonomy" id="39272"/>
    <lineage>
        <taxon>Eukaryota</taxon>
        <taxon>Metazoa</taxon>
        <taxon>Ecdysozoa</taxon>
        <taxon>Arthropoda</taxon>
        <taxon>Hexapoda</taxon>
        <taxon>Collembola</taxon>
        <taxon>Symphypleona</taxon>
        <taxon>Sminthuridae</taxon>
        <taxon>Allacma</taxon>
    </lineage>
</organism>
<dbReference type="OrthoDB" id="9876293at2759"/>
<dbReference type="PANTHER" id="PTHR21029">
    <property type="entry name" value="R-SEVEN BINDING PROTEIN (R7BP) HOMOLOG"/>
    <property type="match status" value="1"/>
</dbReference>
<sequence length="129" mass="14784">MGVSTKIFSVETSSAVAEVNNYVAQFRDLLIHIGQSRDGPEMREKIRRMRRLGIDSCRHAVHMLLQQVRSDISEGIPVDFSPQLVLLFFCTQLLLRELRKCRRLVMTMPIDMASYYGNPSKQSSVKIIL</sequence>
<dbReference type="GO" id="GO:0009968">
    <property type="term" value="P:negative regulation of signal transduction"/>
    <property type="evidence" value="ECO:0007669"/>
    <property type="project" value="UniProtKB-KW"/>
</dbReference>
<comment type="similarity">
    <text evidence="1">Belongs to the RGS7BP/RGS9BP family.</text>
</comment>
<comment type="caution">
    <text evidence="3">The sequence shown here is derived from an EMBL/GenBank/DDBJ whole genome shotgun (WGS) entry which is preliminary data.</text>
</comment>
<reference evidence="3" key="1">
    <citation type="submission" date="2021-06" db="EMBL/GenBank/DDBJ databases">
        <authorList>
            <person name="Hodson N. C."/>
            <person name="Mongue J. A."/>
            <person name="Jaron S. K."/>
        </authorList>
    </citation>
    <scope>NUCLEOTIDE SEQUENCE</scope>
</reference>
<keyword evidence="2" id="KW-0734">Signal transduction inhibitor</keyword>
<evidence type="ECO:0000256" key="1">
    <source>
        <dbReference type="ARBA" id="ARBA00007457"/>
    </source>
</evidence>